<dbReference type="InterPro" id="IPR029045">
    <property type="entry name" value="ClpP/crotonase-like_dom_sf"/>
</dbReference>
<reference evidence="2 3" key="1">
    <citation type="submission" date="2018-03" db="EMBL/GenBank/DDBJ databases">
        <title>Whole genome analyses suggest that Burkholderia sensu lato contains two further novel genera in the rhizoxinica-symbiotica group Mycetohabitans gen. nov., and Trinickia gen. nov.: implications for the evolution of diazotrophy and nodulation in the Burkholderiaceae.</title>
        <authorList>
            <person name="Estrada De Los Santos P."/>
            <person name="Palmer M."/>
            <person name="Chavez-Ramirez B."/>
            <person name="Steenkamp E.T."/>
            <person name="Hirsch A.M."/>
            <person name="Manyaka P."/>
            <person name="Maluk M."/>
            <person name="Lafos M."/>
            <person name="Crook M."/>
            <person name="Gross E."/>
            <person name="Simon M.F."/>
            <person name="Bueno Dos Reis Junior F."/>
            <person name="Poole P.S."/>
            <person name="Venter S.N."/>
            <person name="James E.K."/>
        </authorList>
    </citation>
    <scope>NUCLEOTIDE SEQUENCE [LARGE SCALE GENOMIC DNA]</scope>
    <source>
        <strain evidence="2 3">JPY-366</strain>
    </source>
</reference>
<evidence type="ECO:0000313" key="2">
    <source>
        <dbReference type="EMBL" id="PTB18897.1"/>
    </source>
</evidence>
<name>A0A2T3XR09_9BURK</name>
<sequence>MDTFDYKALLLKRDGGILTVTLNRPETLNAFDEQMDIEMSRLFLDVAEDAETRVVVLTGAGRAFSAGGDIEHMQHVIDNPALFLEGMQRAKKIVFSMLDCPKPVIAKINGHAIGLGATIALFSDLSYAADHAKIGDPHVKVGFVAGDGGAVIWPQLVGYAKAKEYLLTGDLLSAGEAARLGLINHAVPADELDAVVDAMANRLANGAARAIQWTKASINIGLKQLAHSILDASIAYEALSNLTEDHQEAVNAFREKREPVFKGR</sequence>
<dbReference type="PANTHER" id="PTHR43459:SF3">
    <property type="entry name" value="ENOYL-COA HYDRATASE ECHA15 (ENOYL HYDRASE) (UNSATURATED ACYL-COA HYDRATASE) (CROTONASE)-RELATED"/>
    <property type="match status" value="1"/>
</dbReference>
<dbReference type="EMBL" id="PYUC01000010">
    <property type="protein sequence ID" value="PTB18897.1"/>
    <property type="molecule type" value="Genomic_DNA"/>
</dbReference>
<organism evidence="2 3">
    <name type="scientific">Trinickia symbiotica</name>
    <dbReference type="NCBI Taxonomy" id="863227"/>
    <lineage>
        <taxon>Bacteria</taxon>
        <taxon>Pseudomonadati</taxon>
        <taxon>Pseudomonadota</taxon>
        <taxon>Betaproteobacteria</taxon>
        <taxon>Burkholderiales</taxon>
        <taxon>Burkholderiaceae</taxon>
        <taxon>Trinickia</taxon>
    </lineage>
</organism>
<comment type="similarity">
    <text evidence="1">Belongs to the enoyl-CoA hydratase/isomerase family.</text>
</comment>
<dbReference type="Proteomes" id="UP000240638">
    <property type="component" value="Unassembled WGS sequence"/>
</dbReference>
<dbReference type="Gene3D" id="3.90.226.10">
    <property type="entry name" value="2-enoyl-CoA Hydratase, Chain A, domain 1"/>
    <property type="match status" value="1"/>
</dbReference>
<gene>
    <name evidence="2" type="ORF">C9I57_20595</name>
</gene>
<evidence type="ECO:0000256" key="1">
    <source>
        <dbReference type="ARBA" id="ARBA00005254"/>
    </source>
</evidence>
<dbReference type="GO" id="GO:0003824">
    <property type="term" value="F:catalytic activity"/>
    <property type="evidence" value="ECO:0007669"/>
    <property type="project" value="UniProtKB-ARBA"/>
</dbReference>
<evidence type="ECO:0000313" key="3">
    <source>
        <dbReference type="Proteomes" id="UP000240638"/>
    </source>
</evidence>
<dbReference type="InterPro" id="IPR014748">
    <property type="entry name" value="Enoyl-CoA_hydra_C"/>
</dbReference>
<dbReference type="RefSeq" id="WP_107152482.1">
    <property type="nucleotide sequence ID" value="NZ_PYUC01000010.1"/>
</dbReference>
<protein>
    <submittedName>
        <fullName evidence="2">Enoyl-CoA hydratase</fullName>
    </submittedName>
</protein>
<dbReference type="SUPFAM" id="SSF52096">
    <property type="entry name" value="ClpP/crotonase"/>
    <property type="match status" value="1"/>
</dbReference>
<dbReference type="AlphaFoldDB" id="A0A2T3XR09"/>
<dbReference type="Pfam" id="PF00378">
    <property type="entry name" value="ECH_1"/>
    <property type="match status" value="1"/>
</dbReference>
<accession>A0A2T3XR09</accession>
<dbReference type="CDD" id="cd06558">
    <property type="entry name" value="crotonase-like"/>
    <property type="match status" value="1"/>
</dbReference>
<comment type="caution">
    <text evidence="2">The sequence shown here is derived from an EMBL/GenBank/DDBJ whole genome shotgun (WGS) entry which is preliminary data.</text>
</comment>
<proteinExistence type="inferred from homology"/>
<dbReference type="Gene3D" id="1.10.12.10">
    <property type="entry name" value="Lyase 2-enoyl-coa Hydratase, Chain A, domain 2"/>
    <property type="match status" value="1"/>
</dbReference>
<dbReference type="InterPro" id="IPR001753">
    <property type="entry name" value="Enoyl-CoA_hydra/iso"/>
</dbReference>
<dbReference type="PANTHER" id="PTHR43459">
    <property type="entry name" value="ENOYL-COA HYDRATASE"/>
    <property type="match status" value="1"/>
</dbReference>